<dbReference type="EMBL" id="JARWAN010000007">
    <property type="protein sequence ID" value="MDR5898558.1"/>
    <property type="molecule type" value="Genomic_DNA"/>
</dbReference>
<organism evidence="7 8">
    <name type="scientific">Vreelandella vilamensis</name>
    <dbReference type="NCBI Taxonomy" id="531309"/>
    <lineage>
        <taxon>Bacteria</taxon>
        <taxon>Pseudomonadati</taxon>
        <taxon>Pseudomonadota</taxon>
        <taxon>Gammaproteobacteria</taxon>
        <taxon>Oceanospirillales</taxon>
        <taxon>Halomonadaceae</taxon>
        <taxon>Vreelandella</taxon>
    </lineage>
</organism>
<dbReference type="Pfam" id="PF00326">
    <property type="entry name" value="Peptidase_S9"/>
    <property type="match status" value="1"/>
</dbReference>
<dbReference type="PANTHER" id="PTHR11757">
    <property type="entry name" value="PROTEASE FAMILY S9A OLIGOPEPTIDASE"/>
    <property type="match status" value="1"/>
</dbReference>
<comment type="caution">
    <text evidence="7">The sequence shown here is derived from an EMBL/GenBank/DDBJ whole genome shotgun (WGS) entry which is preliminary data.</text>
</comment>
<dbReference type="PANTHER" id="PTHR11757:SF19">
    <property type="entry name" value="PROLYL ENDOPEPTIDASE-LIKE"/>
    <property type="match status" value="1"/>
</dbReference>
<keyword evidence="2" id="KW-0645">Protease</keyword>
<evidence type="ECO:0000259" key="6">
    <source>
        <dbReference type="Pfam" id="PF02897"/>
    </source>
</evidence>
<dbReference type="InterPro" id="IPR051543">
    <property type="entry name" value="Serine_Peptidase_S9A"/>
</dbReference>
<dbReference type="PROSITE" id="PS00708">
    <property type="entry name" value="PRO_ENDOPEP_SER"/>
    <property type="match status" value="1"/>
</dbReference>
<dbReference type="Proteomes" id="UP001254564">
    <property type="component" value="Unassembled WGS sequence"/>
</dbReference>
<accession>A0ABU1H4X3</accession>
<dbReference type="SUPFAM" id="SSF50993">
    <property type="entry name" value="Peptidase/esterase 'gauge' domain"/>
    <property type="match status" value="1"/>
</dbReference>
<evidence type="ECO:0000256" key="3">
    <source>
        <dbReference type="ARBA" id="ARBA00022801"/>
    </source>
</evidence>
<evidence type="ECO:0000256" key="1">
    <source>
        <dbReference type="ARBA" id="ARBA00005228"/>
    </source>
</evidence>
<comment type="similarity">
    <text evidence="1">Belongs to the peptidase S9A family.</text>
</comment>
<keyword evidence="4" id="KW-0720">Serine protease</keyword>
<dbReference type="InterPro" id="IPR023302">
    <property type="entry name" value="Pept_S9A_N"/>
</dbReference>
<dbReference type="InterPro" id="IPR001375">
    <property type="entry name" value="Peptidase_S9_cat"/>
</dbReference>
<evidence type="ECO:0000256" key="4">
    <source>
        <dbReference type="ARBA" id="ARBA00022825"/>
    </source>
</evidence>
<sequence length="723" mass="80899">MPDTHFVNGTYQLSKAQPSNASLSPVTRFFRADDPHWHWLENAEAPDVRAFLEAANTQHAAWFAPLEPLANSLYDGHLARRELAITGLETALDHFTFYSETGADDDYPRWWRYPNGQPSLRECFFDLPERAAEHDFFDIGDMALPPDEQWLAWTEDTQGDERFTLWLKRLPDGEPQRLLNDIGPSLCWTEDQTAHGATLLFTRFDATQRPDSIWRLPLSWRDGTISAETPSRVFSEPDAEFWVGIGKTRSKAWLLIESASKDTSEIHALPAQTPAATLKCLHPRKPGVEASIEHRPGAFYRLYNHAGPHFQLDVITETDALAGGIDARNAWQTLIAHRQDATLEGVDAFAWGLVVAERDHQDAQVYLRRLVLNDALDDAPSEMPQVTLDEHLALPETPCSQLLEDAPHFATTTLRLREESFTQPPRWVELDLTSRERRVVKTQPLYGDLQPEQLVSQQMWAQSADGEQVPVSIVMRADLANRAESGQPLPTLLYGYGAYGEPLDPWFSIARLELLARGVVFAVAHVRGGGERGEPWYLNGKMAHKENSFHDFLAARDALVNSGISDARRIVAVGASAGGMLIGTCVNRAPNAFCAAVLDVPFLDVLRTMQNPELPLTTAEYSEWGNPEDPDVAKRMAAYSPLDNVTAQTYPALWIEGNWFDTRVGYWEPAKFYARVSQCQQGNAPILLHTDMDSGHGGASGRFKAWRDAARQDAFILWALGLA</sequence>
<dbReference type="InterPro" id="IPR002471">
    <property type="entry name" value="Pept_S9_AS"/>
</dbReference>
<feature type="domain" description="Peptidase S9 prolyl oligopeptidase catalytic" evidence="5">
    <location>
        <begin position="506"/>
        <end position="721"/>
    </location>
</feature>
<proteinExistence type="inferred from homology"/>
<protein>
    <submittedName>
        <fullName evidence="7">Prolyl oligopeptidase family serine peptidase</fullName>
    </submittedName>
</protein>
<dbReference type="InterPro" id="IPR002470">
    <property type="entry name" value="Peptidase_S9A"/>
</dbReference>
<dbReference type="Gene3D" id="2.130.10.120">
    <property type="entry name" value="Prolyl oligopeptidase, N-terminal domain"/>
    <property type="match status" value="1"/>
</dbReference>
<keyword evidence="3" id="KW-0378">Hydrolase</keyword>
<feature type="domain" description="Peptidase S9A N-terminal" evidence="6">
    <location>
        <begin position="37"/>
        <end position="442"/>
    </location>
</feature>
<dbReference type="Gene3D" id="3.40.50.1820">
    <property type="entry name" value="alpha/beta hydrolase"/>
    <property type="match status" value="1"/>
</dbReference>
<reference evidence="7 8" key="1">
    <citation type="submission" date="2023-04" db="EMBL/GenBank/DDBJ databases">
        <title>A long-awaited taxogenomic arrangement of the family Halomonadaceae.</title>
        <authorList>
            <person name="De La Haba R."/>
            <person name="Chuvochina M."/>
            <person name="Wittouck S."/>
            <person name="Arahal D.R."/>
            <person name="Sanchez-Porro C."/>
            <person name="Hugenholtz P."/>
            <person name="Ventosa A."/>
        </authorList>
    </citation>
    <scope>NUCLEOTIDE SEQUENCE [LARGE SCALE GENOMIC DNA]</scope>
    <source>
        <strain evidence="7 8">DSM 21020</strain>
    </source>
</reference>
<keyword evidence="8" id="KW-1185">Reference proteome</keyword>
<evidence type="ECO:0000256" key="2">
    <source>
        <dbReference type="ARBA" id="ARBA00022670"/>
    </source>
</evidence>
<dbReference type="SUPFAM" id="SSF53474">
    <property type="entry name" value="alpha/beta-Hydrolases"/>
    <property type="match status" value="1"/>
</dbReference>
<dbReference type="InterPro" id="IPR029058">
    <property type="entry name" value="AB_hydrolase_fold"/>
</dbReference>
<evidence type="ECO:0000313" key="7">
    <source>
        <dbReference type="EMBL" id="MDR5898558.1"/>
    </source>
</evidence>
<dbReference type="RefSeq" id="WP_309655473.1">
    <property type="nucleotide sequence ID" value="NZ_JARWAN010000007.1"/>
</dbReference>
<dbReference type="PRINTS" id="PR00862">
    <property type="entry name" value="PROLIGOPTASE"/>
</dbReference>
<gene>
    <name evidence="7" type="ORF">QC823_06100</name>
</gene>
<evidence type="ECO:0000313" key="8">
    <source>
        <dbReference type="Proteomes" id="UP001254564"/>
    </source>
</evidence>
<name>A0ABU1H4X3_9GAMM</name>
<dbReference type="Pfam" id="PF02897">
    <property type="entry name" value="Peptidase_S9_N"/>
    <property type="match status" value="1"/>
</dbReference>
<evidence type="ECO:0000259" key="5">
    <source>
        <dbReference type="Pfam" id="PF00326"/>
    </source>
</evidence>